<evidence type="ECO:0000256" key="5">
    <source>
        <dbReference type="SAM" id="MobiDB-lite"/>
    </source>
</evidence>
<dbReference type="SUPFAM" id="SSF103088">
    <property type="entry name" value="OmpA-like"/>
    <property type="match status" value="1"/>
</dbReference>
<dbReference type="RefSeq" id="WP_119948883.1">
    <property type="nucleotide sequence ID" value="NZ_QZEZ01000001.1"/>
</dbReference>
<evidence type="ECO:0000256" key="1">
    <source>
        <dbReference type="ARBA" id="ARBA00004442"/>
    </source>
</evidence>
<dbReference type="PROSITE" id="PS51123">
    <property type="entry name" value="OMPA_2"/>
    <property type="match status" value="1"/>
</dbReference>
<dbReference type="PANTHER" id="PTHR30329:SF21">
    <property type="entry name" value="LIPOPROTEIN YIAD-RELATED"/>
    <property type="match status" value="1"/>
</dbReference>
<accession>A0A3A3ZA37</accession>
<dbReference type="AlphaFoldDB" id="A0A3A3ZA37"/>
<evidence type="ECO:0000259" key="7">
    <source>
        <dbReference type="PROSITE" id="PS51123"/>
    </source>
</evidence>
<name>A0A3A3ZA37_9ACTN</name>
<proteinExistence type="predicted"/>
<reference evidence="8 9" key="1">
    <citation type="submission" date="2018-09" db="EMBL/GenBank/DDBJ databases">
        <title>YIM 75000 draft genome.</title>
        <authorList>
            <person name="Tang S."/>
            <person name="Feng Y."/>
        </authorList>
    </citation>
    <scope>NUCLEOTIDE SEQUENCE [LARGE SCALE GENOMIC DNA]</scope>
    <source>
        <strain evidence="8 9">YIM 75000</strain>
    </source>
</reference>
<feature type="domain" description="OmpA-like" evidence="7">
    <location>
        <begin position="238"/>
        <end position="356"/>
    </location>
</feature>
<dbReference type="Pfam" id="PF00691">
    <property type="entry name" value="OmpA"/>
    <property type="match status" value="1"/>
</dbReference>
<evidence type="ECO:0000256" key="3">
    <source>
        <dbReference type="ARBA" id="ARBA00023237"/>
    </source>
</evidence>
<feature type="region of interest" description="Disordered" evidence="5">
    <location>
        <begin position="358"/>
        <end position="384"/>
    </location>
</feature>
<evidence type="ECO:0000256" key="4">
    <source>
        <dbReference type="PROSITE-ProRule" id="PRU00473"/>
    </source>
</evidence>
<dbReference type="GO" id="GO:0009279">
    <property type="term" value="C:cell outer membrane"/>
    <property type="evidence" value="ECO:0007669"/>
    <property type="project" value="UniProtKB-SubCell"/>
</dbReference>
<dbReference type="Proteomes" id="UP000265614">
    <property type="component" value="Unassembled WGS sequence"/>
</dbReference>
<dbReference type="OrthoDB" id="5186344at2"/>
<dbReference type="InterPro" id="IPR036737">
    <property type="entry name" value="OmpA-like_sf"/>
</dbReference>
<dbReference type="InterPro" id="IPR006665">
    <property type="entry name" value="OmpA-like"/>
</dbReference>
<keyword evidence="2 4" id="KW-0472">Membrane</keyword>
<protein>
    <submittedName>
        <fullName evidence="8">OmpA family protein</fullName>
    </submittedName>
</protein>
<organism evidence="8 9">
    <name type="scientific">Vallicoccus soli</name>
    <dbReference type="NCBI Taxonomy" id="2339232"/>
    <lineage>
        <taxon>Bacteria</taxon>
        <taxon>Bacillati</taxon>
        <taxon>Actinomycetota</taxon>
        <taxon>Actinomycetes</taxon>
        <taxon>Motilibacterales</taxon>
        <taxon>Vallicoccaceae</taxon>
        <taxon>Vallicoccus</taxon>
    </lineage>
</organism>
<dbReference type="InterPro" id="IPR050330">
    <property type="entry name" value="Bact_OuterMem_StrucFunc"/>
</dbReference>
<feature type="region of interest" description="Disordered" evidence="5">
    <location>
        <begin position="24"/>
        <end position="48"/>
    </location>
</feature>
<evidence type="ECO:0000256" key="6">
    <source>
        <dbReference type="SAM" id="SignalP"/>
    </source>
</evidence>
<keyword evidence="6" id="KW-0732">Signal</keyword>
<dbReference type="PROSITE" id="PS51257">
    <property type="entry name" value="PROKAR_LIPOPROTEIN"/>
    <property type="match status" value="1"/>
</dbReference>
<evidence type="ECO:0000313" key="9">
    <source>
        <dbReference type="Proteomes" id="UP000265614"/>
    </source>
</evidence>
<feature type="signal peptide" evidence="6">
    <location>
        <begin position="1"/>
        <end position="22"/>
    </location>
</feature>
<dbReference type="EMBL" id="QZEZ01000001">
    <property type="protein sequence ID" value="RJK97956.1"/>
    <property type="molecule type" value="Genomic_DNA"/>
</dbReference>
<dbReference type="CDD" id="cd07185">
    <property type="entry name" value="OmpA_C-like"/>
    <property type="match status" value="1"/>
</dbReference>
<sequence length="531" mass="53450">MRTTPGPARRLVAAACLAGALAACTSGGDPRPGPPEGGGAPSAGPSPEDVAARVELTLGGTTVTAGVHPLVRVGEHVVATIDLGADAVGEDGLPLGGALGATTPVRVPALAGVRLVDLAHDRVHPVAVDADGDAVTAGVDPAGTVRPGGARLQLAYAAPPPGVEALGLLLPAAPYLAEVPVVDGQVPPPGLPAPGATGAPAPGDVATLDLAAVVEARTVGLDSFTRELEGAVSTLTSTEEVQVTLGSDVLFAVDSAELSPRARAALDVAAARLTERAPGTVDVVGHTDDSGDEAYNQALSERRAAAVAQALAERVDAGSYPLRASGRGELDPVAPNGSDAERALNRRVTLTLASEVTTSTPVRASGGLPPFDGPTAPGPEGVEVGTTRPFRVAAPRARTVDGHLVLDVEVTALDREVDSAFGFASLSGVWHHRGEDAVQPQHSAGGLTVLLGGSAVYPLDHLEAVGPTGARLWLPLTDLDTLARLDGGQTRTFSVLYPEVGEHGTVTVQVDAGLGSDALRLTDVPVEPEQD</sequence>
<dbReference type="Gene3D" id="3.30.1330.60">
    <property type="entry name" value="OmpA-like domain"/>
    <property type="match status" value="1"/>
</dbReference>
<evidence type="ECO:0000313" key="8">
    <source>
        <dbReference type="EMBL" id="RJK97956.1"/>
    </source>
</evidence>
<keyword evidence="3" id="KW-0998">Cell outer membrane</keyword>
<dbReference type="PANTHER" id="PTHR30329">
    <property type="entry name" value="STATOR ELEMENT OF FLAGELLAR MOTOR COMPLEX"/>
    <property type="match status" value="1"/>
</dbReference>
<evidence type="ECO:0000256" key="2">
    <source>
        <dbReference type="ARBA" id="ARBA00023136"/>
    </source>
</evidence>
<dbReference type="InterPro" id="IPR006664">
    <property type="entry name" value="OMP_bac"/>
</dbReference>
<keyword evidence="9" id="KW-1185">Reference proteome</keyword>
<dbReference type="PRINTS" id="PR01021">
    <property type="entry name" value="OMPADOMAIN"/>
</dbReference>
<gene>
    <name evidence="8" type="ORF">D5H78_03060</name>
</gene>
<comment type="caution">
    <text evidence="8">The sequence shown here is derived from an EMBL/GenBank/DDBJ whole genome shotgun (WGS) entry which is preliminary data.</text>
</comment>
<comment type="subcellular location">
    <subcellularLocation>
        <location evidence="1">Cell outer membrane</location>
    </subcellularLocation>
</comment>
<feature type="chain" id="PRO_5038576761" evidence="6">
    <location>
        <begin position="23"/>
        <end position="531"/>
    </location>
</feature>